<proteinExistence type="predicted"/>
<name>A0A7W6VGM8_RHIET</name>
<protein>
    <submittedName>
        <fullName evidence="1">Uncharacterized protein</fullName>
    </submittedName>
</protein>
<organism evidence="1 2">
    <name type="scientific">Rhizobium etli</name>
    <dbReference type="NCBI Taxonomy" id="29449"/>
    <lineage>
        <taxon>Bacteria</taxon>
        <taxon>Pseudomonadati</taxon>
        <taxon>Pseudomonadota</taxon>
        <taxon>Alphaproteobacteria</taxon>
        <taxon>Hyphomicrobiales</taxon>
        <taxon>Rhizobiaceae</taxon>
        <taxon>Rhizobium/Agrobacterium group</taxon>
        <taxon>Rhizobium</taxon>
    </lineage>
</organism>
<dbReference type="AlphaFoldDB" id="A0A7W6VGM8"/>
<reference evidence="1 2" key="1">
    <citation type="submission" date="2020-08" db="EMBL/GenBank/DDBJ databases">
        <title>Genomic Encyclopedia of Type Strains, Phase IV (KMG-V): Genome sequencing to study the core and pangenomes of soil and plant-associated prokaryotes.</title>
        <authorList>
            <person name="Whitman W."/>
        </authorList>
    </citation>
    <scope>NUCLEOTIDE SEQUENCE [LARGE SCALE GENOMIC DNA]</scope>
    <source>
        <strain evidence="1 2">SEMIA 471</strain>
    </source>
</reference>
<gene>
    <name evidence="1" type="ORF">GGE46_005515</name>
</gene>
<evidence type="ECO:0000313" key="1">
    <source>
        <dbReference type="EMBL" id="MBB4482899.1"/>
    </source>
</evidence>
<accession>A0A7W6VGM8</accession>
<sequence>MGVCLARLVADLPVSAQFVRFDASCPCLRSQSVFVDTPV</sequence>
<evidence type="ECO:0000313" key="2">
    <source>
        <dbReference type="Proteomes" id="UP000557344"/>
    </source>
</evidence>
<dbReference type="EMBL" id="JACIHU010000015">
    <property type="protein sequence ID" value="MBB4482899.1"/>
    <property type="molecule type" value="Genomic_DNA"/>
</dbReference>
<dbReference type="Proteomes" id="UP000557344">
    <property type="component" value="Unassembled WGS sequence"/>
</dbReference>
<comment type="caution">
    <text evidence="1">The sequence shown here is derived from an EMBL/GenBank/DDBJ whole genome shotgun (WGS) entry which is preliminary data.</text>
</comment>